<evidence type="ECO:0000256" key="2">
    <source>
        <dbReference type="SAM" id="Phobius"/>
    </source>
</evidence>
<feature type="transmembrane region" description="Helical" evidence="2">
    <location>
        <begin position="241"/>
        <end position="259"/>
    </location>
</feature>
<dbReference type="InterPro" id="IPR036259">
    <property type="entry name" value="MFS_trans_sf"/>
</dbReference>
<dbReference type="RefSeq" id="WP_091365627.1">
    <property type="nucleotide sequence ID" value="NZ_FMXA01000040.1"/>
</dbReference>
<feature type="transmembrane region" description="Helical" evidence="2">
    <location>
        <begin position="271"/>
        <end position="293"/>
    </location>
</feature>
<feature type="compositionally biased region" description="Basic and acidic residues" evidence="1">
    <location>
        <begin position="48"/>
        <end position="65"/>
    </location>
</feature>
<reference evidence="3 4" key="1">
    <citation type="submission" date="2016-10" db="EMBL/GenBank/DDBJ databases">
        <authorList>
            <person name="de Groot N.N."/>
        </authorList>
    </citation>
    <scope>NUCLEOTIDE SEQUENCE [LARGE SCALE GENOMIC DNA]</scope>
    <source>
        <strain evidence="3 4">DSM 15230</strain>
    </source>
</reference>
<protein>
    <submittedName>
        <fullName evidence="3">Uncharacterized membrane protein YhaH, DUF805 family</fullName>
    </submittedName>
</protein>
<feature type="compositionally biased region" description="Basic and acidic residues" evidence="1">
    <location>
        <begin position="90"/>
        <end position="105"/>
    </location>
</feature>
<dbReference type="PANTHER" id="PTHR34980">
    <property type="entry name" value="INNER MEMBRANE PROTEIN-RELATED-RELATED"/>
    <property type="match status" value="1"/>
</dbReference>
<dbReference type="InterPro" id="IPR008523">
    <property type="entry name" value="DUF805"/>
</dbReference>
<dbReference type="Proteomes" id="UP000199689">
    <property type="component" value="Unassembled WGS sequence"/>
</dbReference>
<evidence type="ECO:0000256" key="1">
    <source>
        <dbReference type="SAM" id="MobiDB-lite"/>
    </source>
</evidence>
<name>A0A1G5WUP6_9FIRM</name>
<feature type="transmembrane region" description="Helical" evidence="2">
    <location>
        <begin position="202"/>
        <end position="229"/>
    </location>
</feature>
<keyword evidence="4" id="KW-1185">Reference proteome</keyword>
<gene>
    <name evidence="3" type="ORF">SAMN02910343_01621</name>
</gene>
<evidence type="ECO:0000313" key="4">
    <source>
        <dbReference type="Proteomes" id="UP000199689"/>
    </source>
</evidence>
<feature type="transmembrane region" description="Helical" evidence="2">
    <location>
        <begin position="171"/>
        <end position="196"/>
    </location>
</feature>
<keyword evidence="2" id="KW-1133">Transmembrane helix</keyword>
<dbReference type="GeneID" id="87756604"/>
<dbReference type="GO" id="GO:0005886">
    <property type="term" value="C:plasma membrane"/>
    <property type="evidence" value="ECO:0007669"/>
    <property type="project" value="TreeGrafter"/>
</dbReference>
<dbReference type="SUPFAM" id="SSF103473">
    <property type="entry name" value="MFS general substrate transporter"/>
    <property type="match status" value="1"/>
</dbReference>
<keyword evidence="2" id="KW-0812">Transmembrane</keyword>
<dbReference type="AlphaFoldDB" id="A0A1G5WUP6"/>
<organism evidence="3 4">
    <name type="scientific">Allisonella histaminiformans</name>
    <dbReference type="NCBI Taxonomy" id="209880"/>
    <lineage>
        <taxon>Bacteria</taxon>
        <taxon>Bacillati</taxon>
        <taxon>Bacillota</taxon>
        <taxon>Negativicutes</taxon>
        <taxon>Veillonellales</taxon>
        <taxon>Veillonellaceae</taxon>
        <taxon>Allisonella</taxon>
    </lineage>
</organism>
<dbReference type="Pfam" id="PF05656">
    <property type="entry name" value="DUF805"/>
    <property type="match status" value="1"/>
</dbReference>
<dbReference type="EMBL" id="FMXA01000040">
    <property type="protein sequence ID" value="SDA61670.1"/>
    <property type="molecule type" value="Genomic_DNA"/>
</dbReference>
<sequence length="318" mass="34330">MTQSKSQNFCPYCGAPIASPQAHFCGNCGKALPAGMNDIPQMKKDADKFSPEVKETPASLVKEDASAATESAPGIPAEPEIKPAVQENAEVQKKPAAEAHTESHFPDIAPEGAEPQQPASNPVIKEHTGPLPQPEIPYTPAFKHNKDDGFSDPSFKGMYFSFHGRLNRKRYFWRSVVIAAICIGCMIGAGFVLGIGTAVEDMGFLVIPACLALIIVGIASMVSGVSLMIRRMQDLGWSRGVVYGYAAVSIIWNILNFLLDQDVVEGTDWGMTAGFFVLFSGLFFAVINVIIVCKKGTTGPNQYGPDPLDEAYKNSRRV</sequence>
<feature type="region of interest" description="Disordered" evidence="1">
    <location>
        <begin position="48"/>
        <end position="142"/>
    </location>
</feature>
<proteinExistence type="predicted"/>
<evidence type="ECO:0000313" key="3">
    <source>
        <dbReference type="EMBL" id="SDA61670.1"/>
    </source>
</evidence>
<dbReference type="OrthoDB" id="9812349at2"/>
<dbReference type="PANTHER" id="PTHR34980:SF3">
    <property type="entry name" value="BLR8105 PROTEIN"/>
    <property type="match status" value="1"/>
</dbReference>
<accession>A0A1G5WUP6</accession>
<keyword evidence="2" id="KW-0472">Membrane</keyword>
<dbReference type="STRING" id="209880.SAMN02910343_01621"/>